<name>A0A3E2VBB5_9FIRM</name>
<evidence type="ECO:0000313" key="1">
    <source>
        <dbReference type="EMBL" id="MBT9810834.1"/>
    </source>
</evidence>
<organism evidence="1 2">
    <name type="scientific">Enterocloster citroniae</name>
    <dbReference type="NCBI Taxonomy" id="358743"/>
    <lineage>
        <taxon>Bacteria</taxon>
        <taxon>Bacillati</taxon>
        <taxon>Bacillota</taxon>
        <taxon>Clostridia</taxon>
        <taxon>Lachnospirales</taxon>
        <taxon>Lachnospiraceae</taxon>
        <taxon>Enterocloster</taxon>
    </lineage>
</organism>
<proteinExistence type="predicted"/>
<dbReference type="EMBL" id="WQPS01000014">
    <property type="protein sequence ID" value="MBT9810834.1"/>
    <property type="molecule type" value="Genomic_DNA"/>
</dbReference>
<evidence type="ECO:0000313" key="2">
    <source>
        <dbReference type="Proteomes" id="UP000708338"/>
    </source>
</evidence>
<protein>
    <submittedName>
        <fullName evidence="1">Uncharacterized protein</fullName>
    </submittedName>
</protein>
<accession>A0A3E2VBB5</accession>
<dbReference type="Proteomes" id="UP000708338">
    <property type="component" value="Unassembled WGS sequence"/>
</dbReference>
<gene>
    <name evidence="1" type="ORF">GPL26_14460</name>
</gene>
<reference evidence="1" key="1">
    <citation type="journal article" date="2021" name="Gut Microbes">
        <title>A synthetic consortium of 100 gut commensals modulates the composition and function in a colon model of the microbiome of elderly subjects.</title>
        <authorList>
            <person name="Perez M."/>
            <person name="Ntemiri A."/>
            <person name="Tan H."/>
            <person name="Harris H.M.B."/>
            <person name="Roager H.M."/>
            <person name="Ribiere C."/>
            <person name="O'Toole P.W."/>
        </authorList>
    </citation>
    <scope>NUCLEOTIDE SEQUENCE</scope>
    <source>
        <strain evidence="1">MCC335</strain>
    </source>
</reference>
<comment type="caution">
    <text evidence="1">The sequence shown here is derived from an EMBL/GenBank/DDBJ whole genome shotgun (WGS) entry which is preliminary data.</text>
</comment>
<dbReference type="InterPro" id="IPR042301">
    <property type="entry name" value="GH115_sf"/>
</dbReference>
<dbReference type="Gene3D" id="3.20.20.520">
    <property type="entry name" value="Glycosyl hydrolase family 115"/>
    <property type="match status" value="1"/>
</dbReference>
<sequence length="65" mass="7815">MFLRAYSDKNPSFKEYPQLFRGLWEDSVKRLKDIRVIRNLGFRGQGDTSFWEQYGLVRVFRGLII</sequence>
<dbReference type="AlphaFoldDB" id="A0A3E2VBB5"/>